<name>A0A2G9T3U5_TELCI</name>
<evidence type="ECO:0000313" key="3">
    <source>
        <dbReference type="Proteomes" id="UP000230423"/>
    </source>
</evidence>
<dbReference type="Proteomes" id="UP000230423">
    <property type="component" value="Unassembled WGS sequence"/>
</dbReference>
<feature type="compositionally biased region" description="Basic and acidic residues" evidence="1">
    <location>
        <begin position="1"/>
        <end position="21"/>
    </location>
</feature>
<feature type="region of interest" description="Disordered" evidence="1">
    <location>
        <begin position="1"/>
        <end position="60"/>
    </location>
</feature>
<dbReference type="AlphaFoldDB" id="A0A2G9T3U5"/>
<sequence>LREKRERAAAKKRAEEAAMERRRSRRSLAVVNREPEGEDEEPIQHQHTEERRNSHDTEASMSTEVRMYVNIQAAGDGVIAHSGEAGVLTIKEEPMEAGIPTDEAPLAQRGVLVEDAVAEVVSAKDNLVPPDEVFPTITSGSTENSAASSTEAPKSSEMEVDVVLQPPMDIEMVESAIECVQTEKENQHSGEGTTNL</sequence>
<dbReference type="EMBL" id="KZ427702">
    <property type="protein sequence ID" value="PIO52616.1"/>
    <property type="molecule type" value="Genomic_DNA"/>
</dbReference>
<proteinExistence type="predicted"/>
<keyword evidence="3" id="KW-1185">Reference proteome</keyword>
<accession>A0A2G9T3U5</accession>
<organism evidence="2 3">
    <name type="scientific">Teladorsagia circumcincta</name>
    <name type="common">Brown stomach worm</name>
    <name type="synonym">Ostertagia circumcincta</name>
    <dbReference type="NCBI Taxonomy" id="45464"/>
    <lineage>
        <taxon>Eukaryota</taxon>
        <taxon>Metazoa</taxon>
        <taxon>Ecdysozoa</taxon>
        <taxon>Nematoda</taxon>
        <taxon>Chromadorea</taxon>
        <taxon>Rhabditida</taxon>
        <taxon>Rhabditina</taxon>
        <taxon>Rhabditomorpha</taxon>
        <taxon>Strongyloidea</taxon>
        <taxon>Trichostrongylidae</taxon>
        <taxon>Teladorsagia</taxon>
    </lineage>
</organism>
<feature type="compositionally biased region" description="Low complexity" evidence="1">
    <location>
        <begin position="138"/>
        <end position="152"/>
    </location>
</feature>
<reference evidence="2 3" key="1">
    <citation type="submission" date="2015-09" db="EMBL/GenBank/DDBJ databases">
        <title>Draft genome of the parasitic nematode Teladorsagia circumcincta isolate WARC Sus (inbred).</title>
        <authorList>
            <person name="Mitreva M."/>
        </authorList>
    </citation>
    <scope>NUCLEOTIDE SEQUENCE [LARGE SCALE GENOMIC DNA]</scope>
    <source>
        <strain evidence="2 3">S</strain>
    </source>
</reference>
<feature type="region of interest" description="Disordered" evidence="1">
    <location>
        <begin position="136"/>
        <end position="158"/>
    </location>
</feature>
<protein>
    <submittedName>
        <fullName evidence="2">Uncharacterized protein</fullName>
    </submittedName>
</protein>
<evidence type="ECO:0000313" key="2">
    <source>
        <dbReference type="EMBL" id="PIO52616.1"/>
    </source>
</evidence>
<feature type="compositionally biased region" description="Basic and acidic residues" evidence="1">
    <location>
        <begin position="42"/>
        <end position="58"/>
    </location>
</feature>
<evidence type="ECO:0000256" key="1">
    <source>
        <dbReference type="SAM" id="MobiDB-lite"/>
    </source>
</evidence>
<gene>
    <name evidence="2" type="ORF">TELCIR_26076</name>
</gene>
<feature type="non-terminal residue" evidence="2">
    <location>
        <position position="1"/>
    </location>
</feature>